<accession>A0A6C0RXK5</accession>
<keyword evidence="1" id="KW-0255">Endonuclease</keyword>
<dbReference type="EMBL" id="MH511733">
    <property type="protein sequence ID" value="QIA47038.1"/>
    <property type="molecule type" value="Genomic_DNA"/>
</dbReference>
<dbReference type="GO" id="GO:0004519">
    <property type="term" value="F:endonuclease activity"/>
    <property type="evidence" value="ECO:0007669"/>
    <property type="project" value="UniProtKB-KW"/>
</dbReference>
<name>A0A6C0RXK5_9CHLO</name>
<reference evidence="1" key="1">
    <citation type="journal article" date="2019" name="Front. Microbiol.">
        <title>Evolutionary Analysis of Unicellular Species in Chlamydomonadales Through Chloroplast Genome Comparison With the Colonial Volvocine Algae.</title>
        <authorList>
            <person name="Hu Y."/>
            <person name="Xing W."/>
            <person name="Song H."/>
            <person name="Zhu H."/>
            <person name="Liu G."/>
            <person name="Hu Z."/>
        </authorList>
    </citation>
    <scope>NUCLEOTIDE SEQUENCE</scope>
</reference>
<dbReference type="InterPro" id="IPR003615">
    <property type="entry name" value="HNH_nuc"/>
</dbReference>
<gene>
    <name evidence="1" type="primary">orf346</name>
</gene>
<sequence length="346" mass="39573">MPISRGQKLTKISVSELNNIVQERNHVLLQVITSKRNPDYVPKQSKIHLRCLKCNYEWETKVYVYLERLGPSLGCRQCYKNMIQDPSIYPNSPCRKNQINKNKSGRRVGREVLRVACKNGQFGHIQNVKQLMDYLKNNPNAYNTKVLSLIIRNEGLKKHKIKLKDLYPGEISMHHVIPLHANGSPDLWNIIPVTKEEHHELHQLRYAVYGEKADLQATFATQSDIIKARTGCSQKIKQIPKQNTSGIRNIPLEVANALKQGMICIHKDGYAITIQPNTLQTTQDVKNTLVNLLPEDHKDRQRILQNKTSVNYIRSLIITTFPLPTTGTLKKQVQSAYGFTLQPLLS</sequence>
<dbReference type="CDD" id="cd00085">
    <property type="entry name" value="HNHc"/>
    <property type="match status" value="1"/>
</dbReference>
<keyword evidence="1" id="KW-0378">Hydrolase</keyword>
<keyword evidence="1" id="KW-0934">Plastid</keyword>
<evidence type="ECO:0000313" key="1">
    <source>
        <dbReference type="EMBL" id="QIA47038.1"/>
    </source>
</evidence>
<dbReference type="AlphaFoldDB" id="A0A6C0RXK5"/>
<proteinExistence type="predicted"/>
<evidence type="ECO:0000313" key="2">
    <source>
        <dbReference type="EMBL" id="QIA47075.1"/>
    </source>
</evidence>
<dbReference type="EMBL" id="MH511733">
    <property type="protein sequence ID" value="QIA47075.1"/>
    <property type="molecule type" value="Genomic_DNA"/>
</dbReference>
<keyword evidence="1" id="KW-0540">Nuclease</keyword>
<geneLocation type="plastid" evidence="1"/>
<organism evidence="1">
    <name type="scientific">Colemanosphaera charkowiensis</name>
    <dbReference type="NCBI Taxonomy" id="51706"/>
    <lineage>
        <taxon>Eukaryota</taxon>
        <taxon>Viridiplantae</taxon>
        <taxon>Chlorophyta</taxon>
        <taxon>core chlorophytes</taxon>
        <taxon>Chlorophyceae</taxon>
        <taxon>CS clade</taxon>
        <taxon>Chlamydomonadales</taxon>
        <taxon>Volvocaceae</taxon>
        <taxon>Colemanosphaera</taxon>
    </lineage>
</organism>
<protein>
    <submittedName>
        <fullName evidence="1">Putative HNH homing endonuclease</fullName>
    </submittedName>
    <submittedName>
        <fullName evidence="2">Putative HNH nucleases</fullName>
    </submittedName>
</protein>